<dbReference type="AlphaFoldDB" id="A0A2P2K9Q4"/>
<evidence type="ECO:0000313" key="1">
    <source>
        <dbReference type="EMBL" id="MBX02479.1"/>
    </source>
</evidence>
<organism evidence="1">
    <name type="scientific">Rhizophora mucronata</name>
    <name type="common">Asiatic mangrove</name>
    <dbReference type="NCBI Taxonomy" id="61149"/>
    <lineage>
        <taxon>Eukaryota</taxon>
        <taxon>Viridiplantae</taxon>
        <taxon>Streptophyta</taxon>
        <taxon>Embryophyta</taxon>
        <taxon>Tracheophyta</taxon>
        <taxon>Spermatophyta</taxon>
        <taxon>Magnoliopsida</taxon>
        <taxon>eudicotyledons</taxon>
        <taxon>Gunneridae</taxon>
        <taxon>Pentapetalae</taxon>
        <taxon>rosids</taxon>
        <taxon>fabids</taxon>
        <taxon>Malpighiales</taxon>
        <taxon>Rhizophoraceae</taxon>
        <taxon>Rhizophora</taxon>
    </lineage>
</organism>
<proteinExistence type="predicted"/>
<name>A0A2P2K9Q4_RHIMU</name>
<sequence length="82" mass="9858">MWRLFPGTHSRPDQSIKVGQHTGFVTIHWLQNIHCIPIDYAFRPRLRGRLTLRRLTLRRNPWTFGDTVFHSVCRYSCQHSHF</sequence>
<accession>A0A2P2K9Q4</accession>
<dbReference type="EMBL" id="GGEC01021995">
    <property type="protein sequence ID" value="MBX02479.1"/>
    <property type="molecule type" value="Transcribed_RNA"/>
</dbReference>
<reference evidence="1" key="1">
    <citation type="submission" date="2018-02" db="EMBL/GenBank/DDBJ databases">
        <title>Rhizophora mucronata_Transcriptome.</title>
        <authorList>
            <person name="Meera S.P."/>
            <person name="Sreeshan A."/>
            <person name="Augustine A."/>
        </authorList>
    </citation>
    <scope>NUCLEOTIDE SEQUENCE</scope>
    <source>
        <tissue evidence="1">Leaf</tissue>
    </source>
</reference>
<protein>
    <submittedName>
        <fullName evidence="1">Uncharacterized protein</fullName>
    </submittedName>
</protein>